<dbReference type="EMBL" id="JALLPJ020001369">
    <property type="protein sequence ID" value="KAL3767343.1"/>
    <property type="molecule type" value="Genomic_DNA"/>
</dbReference>
<evidence type="ECO:0000256" key="2">
    <source>
        <dbReference type="SAM" id="SignalP"/>
    </source>
</evidence>
<name>A0ABD3MTV1_9STRA</name>
<keyword evidence="2" id="KW-0732">Signal</keyword>
<protein>
    <recommendedName>
        <fullName evidence="5">Photosystem II Psb31 protein domain-containing protein</fullName>
    </recommendedName>
</protein>
<keyword evidence="4" id="KW-1185">Reference proteome</keyword>
<sequence>MIRTTRLASLAVALTLGAGSVSAFSTSSSPIVSRGADANEICLTSDVETPCQQRRALLSSLVSSSAIIFATSAQASLLEDFGTDPSENKQPKKIEQAVPKGKQESNMEPNLRSNYYYPTNKVRYLPRIKKCSDSIPGVAAAIGNEDWDAVRDFATVVADDTILPMKLYVSSLTGGGTNVKVGFAKDMMAAAKTFEKNQVLLVKSVEKKDVAKSSAALENMAEAMLAYRTSGKLLGPDGGGDIPSVDEIRRSTKRFRGEAFEAKVKERDARVAAAAAASASN</sequence>
<proteinExistence type="predicted"/>
<feature type="signal peptide" evidence="2">
    <location>
        <begin position="1"/>
        <end position="23"/>
    </location>
</feature>
<evidence type="ECO:0000256" key="1">
    <source>
        <dbReference type="SAM" id="MobiDB-lite"/>
    </source>
</evidence>
<evidence type="ECO:0000313" key="3">
    <source>
        <dbReference type="EMBL" id="KAL3767343.1"/>
    </source>
</evidence>
<feature type="region of interest" description="Disordered" evidence="1">
    <location>
        <begin position="81"/>
        <end position="112"/>
    </location>
</feature>
<comment type="caution">
    <text evidence="3">The sequence shown here is derived from an EMBL/GenBank/DDBJ whole genome shotgun (WGS) entry which is preliminary data.</text>
</comment>
<feature type="chain" id="PRO_5044777402" description="Photosystem II Psb31 protein domain-containing protein" evidence="2">
    <location>
        <begin position="24"/>
        <end position="281"/>
    </location>
</feature>
<gene>
    <name evidence="3" type="ORF">ACHAWO_007286</name>
</gene>
<organism evidence="3 4">
    <name type="scientific">Cyclotella atomus</name>
    <dbReference type="NCBI Taxonomy" id="382360"/>
    <lineage>
        <taxon>Eukaryota</taxon>
        <taxon>Sar</taxon>
        <taxon>Stramenopiles</taxon>
        <taxon>Ochrophyta</taxon>
        <taxon>Bacillariophyta</taxon>
        <taxon>Coscinodiscophyceae</taxon>
        <taxon>Thalassiosirophycidae</taxon>
        <taxon>Stephanodiscales</taxon>
        <taxon>Stephanodiscaceae</taxon>
        <taxon>Cyclotella</taxon>
    </lineage>
</organism>
<evidence type="ECO:0008006" key="5">
    <source>
        <dbReference type="Google" id="ProtNLM"/>
    </source>
</evidence>
<evidence type="ECO:0000313" key="4">
    <source>
        <dbReference type="Proteomes" id="UP001530400"/>
    </source>
</evidence>
<feature type="compositionally biased region" description="Basic and acidic residues" evidence="1">
    <location>
        <begin position="86"/>
        <end position="105"/>
    </location>
</feature>
<reference evidence="3 4" key="1">
    <citation type="submission" date="2024-10" db="EMBL/GenBank/DDBJ databases">
        <title>Updated reference genomes for cyclostephanoid diatoms.</title>
        <authorList>
            <person name="Roberts W.R."/>
            <person name="Alverson A.J."/>
        </authorList>
    </citation>
    <scope>NUCLEOTIDE SEQUENCE [LARGE SCALE GENOMIC DNA]</scope>
    <source>
        <strain evidence="3 4">AJA010-31</strain>
    </source>
</reference>
<dbReference type="Proteomes" id="UP001530400">
    <property type="component" value="Unassembled WGS sequence"/>
</dbReference>
<dbReference type="AlphaFoldDB" id="A0ABD3MTV1"/>
<accession>A0ABD3MTV1</accession>